<keyword evidence="6" id="KW-0012">Acyltransferase</keyword>
<gene>
    <name evidence="6" type="ORF">LQV63_21135</name>
</gene>
<keyword evidence="4" id="KW-0862">Zinc</keyword>
<dbReference type="Pfam" id="PF02146">
    <property type="entry name" value="SIR2"/>
    <property type="match status" value="1"/>
</dbReference>
<dbReference type="PANTHER" id="PTHR11085:SF4">
    <property type="entry name" value="NAD-DEPENDENT PROTEIN DEACYLASE"/>
    <property type="match status" value="1"/>
</dbReference>
<dbReference type="NCBIfam" id="NF001752">
    <property type="entry name" value="PRK00481.1-1"/>
    <property type="match status" value="1"/>
</dbReference>
<keyword evidence="2 6" id="KW-0808">Transferase</keyword>
<dbReference type="PANTHER" id="PTHR11085">
    <property type="entry name" value="NAD-DEPENDENT PROTEIN DEACYLASE SIRTUIN-5, MITOCHONDRIAL-RELATED"/>
    <property type="match status" value="1"/>
</dbReference>
<dbReference type="EMBL" id="JAJNBZ010000020">
    <property type="protein sequence ID" value="MCE5171787.1"/>
    <property type="molecule type" value="Genomic_DNA"/>
</dbReference>
<dbReference type="RefSeq" id="WP_233698152.1">
    <property type="nucleotide sequence ID" value="NZ_JAJNBZ010000020.1"/>
</dbReference>
<name>A0ABS8YNA0_9BACL</name>
<proteinExistence type="predicted"/>
<dbReference type="InterPro" id="IPR003000">
    <property type="entry name" value="Sirtuin"/>
</dbReference>
<feature type="domain" description="Deacetylase sirtuin-type" evidence="5">
    <location>
        <begin position="8"/>
        <end position="259"/>
    </location>
</feature>
<dbReference type="InterPro" id="IPR026590">
    <property type="entry name" value="Ssirtuin_cat_dom"/>
</dbReference>
<keyword evidence="7" id="KW-1185">Reference proteome</keyword>
<evidence type="ECO:0000256" key="3">
    <source>
        <dbReference type="ARBA" id="ARBA00023027"/>
    </source>
</evidence>
<dbReference type="InterPro" id="IPR050134">
    <property type="entry name" value="NAD-dep_sirtuin_deacylases"/>
</dbReference>
<sequence length="261" mass="28550">MMPTGHSDSTLQAHANQLADWLSRSRSVVFFGGAGTSTESGIPDFRSSDGIFADDETFRHPPEVILSRSFFEHDPDTFYRFYRAKMIHSAAKPNAAHRVLAQLEQDGIVKAVVTQNIDGLHQAAGSEEVWELHGSIHRNECTSCRAKYGLYSVLHSESAIPACSECGGMLKPDVVLYEEQLHDDVIAHAVARIREADLLIVGGTSLTVQPAASFIRLAAKAKLILMNRSATSVDAYADAVYREPMGALFDAAYKQLRGKGE</sequence>
<evidence type="ECO:0000313" key="7">
    <source>
        <dbReference type="Proteomes" id="UP001199916"/>
    </source>
</evidence>
<feature type="binding site" evidence="4">
    <location>
        <position position="144"/>
    </location>
    <ligand>
        <name>Zn(2+)</name>
        <dbReference type="ChEBI" id="CHEBI:29105"/>
    </ligand>
</feature>
<dbReference type="InterPro" id="IPR026591">
    <property type="entry name" value="Sirtuin_cat_small_dom_sf"/>
</dbReference>
<dbReference type="InterPro" id="IPR029035">
    <property type="entry name" value="DHS-like_NAD/FAD-binding_dom"/>
</dbReference>
<dbReference type="CDD" id="cd01407">
    <property type="entry name" value="SIR2-fam"/>
    <property type="match status" value="1"/>
</dbReference>
<dbReference type="GO" id="GO:0034979">
    <property type="term" value="F:NAD-dependent protein lysine deacetylase activity"/>
    <property type="evidence" value="ECO:0007669"/>
    <property type="project" value="UniProtKB-EC"/>
</dbReference>
<protein>
    <recommendedName>
        <fullName evidence="1">protein acetyllysine N-acetyltransferase</fullName>
        <ecNumber evidence="1">2.3.1.286</ecNumber>
    </recommendedName>
</protein>
<accession>A0ABS8YNA0</accession>
<organism evidence="6 7">
    <name type="scientific">Paenibacillus profundus</name>
    <dbReference type="NCBI Taxonomy" id="1173085"/>
    <lineage>
        <taxon>Bacteria</taxon>
        <taxon>Bacillati</taxon>
        <taxon>Bacillota</taxon>
        <taxon>Bacilli</taxon>
        <taxon>Bacillales</taxon>
        <taxon>Paenibacillaceae</taxon>
        <taxon>Paenibacillus</taxon>
    </lineage>
</organism>
<feature type="binding site" evidence="4">
    <location>
        <position position="141"/>
    </location>
    <ligand>
        <name>Zn(2+)</name>
        <dbReference type="ChEBI" id="CHEBI:29105"/>
    </ligand>
</feature>
<evidence type="ECO:0000313" key="6">
    <source>
        <dbReference type="EMBL" id="MCE5171787.1"/>
    </source>
</evidence>
<dbReference type="Gene3D" id="3.40.50.1220">
    <property type="entry name" value="TPP-binding domain"/>
    <property type="match status" value="1"/>
</dbReference>
<reference evidence="6 7" key="1">
    <citation type="submission" date="2021-11" db="EMBL/GenBank/DDBJ databases">
        <title>Draft genome sequence of Paenibacillus profundus YoMME, a new Gram-positive bacteria with exoelectrogenic properties.</title>
        <authorList>
            <person name="Hubenova Y."/>
            <person name="Hubenova E."/>
            <person name="Manasiev Y."/>
            <person name="Peykov S."/>
            <person name="Mitov M."/>
        </authorList>
    </citation>
    <scope>NUCLEOTIDE SEQUENCE [LARGE SCALE GENOMIC DNA]</scope>
    <source>
        <strain evidence="6 7">YoMME</strain>
    </source>
</reference>
<dbReference type="Proteomes" id="UP001199916">
    <property type="component" value="Unassembled WGS sequence"/>
</dbReference>
<keyword evidence="3" id="KW-0520">NAD</keyword>
<evidence type="ECO:0000256" key="2">
    <source>
        <dbReference type="ARBA" id="ARBA00022679"/>
    </source>
</evidence>
<dbReference type="EC" id="2.3.1.286" evidence="1"/>
<feature type="binding site" evidence="4">
    <location>
        <position position="163"/>
    </location>
    <ligand>
        <name>Zn(2+)</name>
        <dbReference type="ChEBI" id="CHEBI:29105"/>
    </ligand>
</feature>
<feature type="active site" description="Proton acceptor" evidence="4">
    <location>
        <position position="133"/>
    </location>
</feature>
<dbReference type="SUPFAM" id="SSF52467">
    <property type="entry name" value="DHS-like NAD/FAD-binding domain"/>
    <property type="match status" value="1"/>
</dbReference>
<dbReference type="PROSITE" id="PS50305">
    <property type="entry name" value="SIRTUIN"/>
    <property type="match status" value="1"/>
</dbReference>
<evidence type="ECO:0000259" key="5">
    <source>
        <dbReference type="PROSITE" id="PS50305"/>
    </source>
</evidence>
<evidence type="ECO:0000256" key="4">
    <source>
        <dbReference type="PROSITE-ProRule" id="PRU00236"/>
    </source>
</evidence>
<dbReference type="Gene3D" id="3.30.1600.10">
    <property type="entry name" value="SIR2/SIRT2 'Small Domain"/>
    <property type="match status" value="1"/>
</dbReference>
<feature type="binding site" evidence="4">
    <location>
        <position position="166"/>
    </location>
    <ligand>
        <name>Zn(2+)</name>
        <dbReference type="ChEBI" id="CHEBI:29105"/>
    </ligand>
</feature>
<comment type="caution">
    <text evidence="6">The sequence shown here is derived from an EMBL/GenBank/DDBJ whole genome shotgun (WGS) entry which is preliminary data.</text>
</comment>
<keyword evidence="4" id="KW-0479">Metal-binding</keyword>
<evidence type="ECO:0000256" key="1">
    <source>
        <dbReference type="ARBA" id="ARBA00012928"/>
    </source>
</evidence>